<reference evidence="1 2" key="1">
    <citation type="submission" date="2013-01" db="EMBL/GenBank/DDBJ databases">
        <authorList>
            <person name="Harkins D.M."/>
            <person name="Durkin A.S."/>
            <person name="Brinkac L.M."/>
            <person name="Haft D.H."/>
            <person name="Selengut J.D."/>
            <person name="Sanka R."/>
            <person name="DePew J."/>
            <person name="Purushe J."/>
            <person name="Whelen A.C."/>
            <person name="Vinetz J.M."/>
            <person name="Sutton G.G."/>
            <person name="Nierman W.C."/>
            <person name="Fouts D.E."/>
        </authorList>
    </citation>
    <scope>NUCLEOTIDE SEQUENCE [LARGE SCALE GENOMIC DNA]</scope>
    <source>
        <strain evidence="1 2">2007001578</strain>
    </source>
</reference>
<dbReference type="Proteomes" id="UP000012099">
    <property type="component" value="Unassembled WGS sequence"/>
</dbReference>
<comment type="caution">
    <text evidence="1">The sequence shown here is derived from an EMBL/GenBank/DDBJ whole genome shotgun (WGS) entry which is preliminary data.</text>
</comment>
<proteinExistence type="predicted"/>
<organism evidence="1 2">
    <name type="scientific">Leptospira noguchii str. 2007001578</name>
    <dbReference type="NCBI Taxonomy" id="1049974"/>
    <lineage>
        <taxon>Bacteria</taxon>
        <taxon>Pseudomonadati</taxon>
        <taxon>Spirochaetota</taxon>
        <taxon>Spirochaetia</taxon>
        <taxon>Leptospirales</taxon>
        <taxon>Leptospiraceae</taxon>
        <taxon>Leptospira</taxon>
    </lineage>
</organism>
<sequence length="37" mass="4534">MKRYFTEEEIVHIAADIIKFKGERYGYELERSNGRRK</sequence>
<name>A0ABP2T498_9LEPT</name>
<dbReference type="EMBL" id="AHMH02000129">
    <property type="protein sequence ID" value="EMM99130.1"/>
    <property type="molecule type" value="Genomic_DNA"/>
</dbReference>
<gene>
    <name evidence="1" type="ORF">LEP1GSC035_3823</name>
</gene>
<accession>A0ABP2T498</accession>
<protein>
    <submittedName>
        <fullName evidence="1">Uncharacterized protein</fullName>
    </submittedName>
</protein>
<evidence type="ECO:0000313" key="2">
    <source>
        <dbReference type="Proteomes" id="UP000012099"/>
    </source>
</evidence>
<keyword evidence="2" id="KW-1185">Reference proteome</keyword>
<evidence type="ECO:0000313" key="1">
    <source>
        <dbReference type="EMBL" id="EMM99130.1"/>
    </source>
</evidence>